<sequence length="394" mass="45496">MSDKPLSSQPKRVLELLLKPGMKEKLEEDRKKYFNLTVLKKWEESDEPFEEDEEILYINNQKNEACHSTNPQLMGHNTEAKSAGTGRHNLTNGRERNTGNTFEFYLNKDQKTQKLKLLEQRIAKFEVENAKLKTEKAEIKARNAEFLKQVMEKNAKRDVKNTELKSKVRKLEARLAILKQDNPVLADESVVNQQNSVNIKVIEDKKIDDYPEKPANVSYSIMTQLKRCKSDHEVNDVMLEVLASSMLSEEKKLDFFLDEVNKKKVSNEIRKRKRKKKLQDDFQKELDSEILIASLDSATSLNEKNGQGYSSIANEQVLNNQKITYNQKVEQDLRYELSAYMECKGQTEEVALQSDKAFNIEISEFSLEMILTGSSEVIAQNIVDLFNLTKLMIT</sequence>
<comment type="caution">
    <text evidence="2">The sequence shown here is derived from an EMBL/GenBank/DDBJ whole genome shotgun (WGS) entry which is preliminary data.</text>
</comment>
<feature type="coiled-coil region" evidence="1">
    <location>
        <begin position="108"/>
        <end position="188"/>
    </location>
</feature>
<evidence type="ECO:0000313" key="3">
    <source>
        <dbReference type="Proteomes" id="UP000018888"/>
    </source>
</evidence>
<dbReference type="Proteomes" id="UP000018888">
    <property type="component" value="Unassembled WGS sequence"/>
</dbReference>
<dbReference type="AlphaFoldDB" id="A0A2P4PIW5"/>
<gene>
    <name evidence="2" type="ORF">GLOIN_2v1804872</name>
</gene>
<organism evidence="2 3">
    <name type="scientific">Rhizophagus irregularis (strain DAOM 181602 / DAOM 197198 / MUCL 43194)</name>
    <name type="common">Arbuscular mycorrhizal fungus</name>
    <name type="synonym">Glomus intraradices</name>
    <dbReference type="NCBI Taxonomy" id="747089"/>
    <lineage>
        <taxon>Eukaryota</taxon>
        <taxon>Fungi</taxon>
        <taxon>Fungi incertae sedis</taxon>
        <taxon>Mucoromycota</taxon>
        <taxon>Glomeromycotina</taxon>
        <taxon>Glomeromycetes</taxon>
        <taxon>Glomerales</taxon>
        <taxon>Glomeraceae</taxon>
        <taxon>Rhizophagus</taxon>
    </lineage>
</organism>
<keyword evidence="3" id="KW-1185">Reference proteome</keyword>
<reference evidence="2 3" key="1">
    <citation type="journal article" date="2013" name="Proc. Natl. Acad. Sci. U.S.A.">
        <title>Genome of an arbuscular mycorrhizal fungus provides insight into the oldest plant symbiosis.</title>
        <authorList>
            <person name="Tisserant E."/>
            <person name="Malbreil M."/>
            <person name="Kuo A."/>
            <person name="Kohler A."/>
            <person name="Symeonidi A."/>
            <person name="Balestrini R."/>
            <person name="Charron P."/>
            <person name="Duensing N."/>
            <person name="Frei Dit Frey N."/>
            <person name="Gianinazzi-Pearson V."/>
            <person name="Gilbert L.B."/>
            <person name="Handa Y."/>
            <person name="Herr J.R."/>
            <person name="Hijri M."/>
            <person name="Koul R."/>
            <person name="Kawaguchi M."/>
            <person name="Krajinski F."/>
            <person name="Lammers P.J."/>
            <person name="Masclaux F.G."/>
            <person name="Murat C."/>
            <person name="Morin E."/>
            <person name="Ndikumana S."/>
            <person name="Pagni M."/>
            <person name="Petitpierre D."/>
            <person name="Requena N."/>
            <person name="Rosikiewicz P."/>
            <person name="Riley R."/>
            <person name="Saito K."/>
            <person name="San Clemente H."/>
            <person name="Shapiro H."/>
            <person name="van Tuinen D."/>
            <person name="Becard G."/>
            <person name="Bonfante P."/>
            <person name="Paszkowski U."/>
            <person name="Shachar-Hill Y.Y."/>
            <person name="Tuskan G.A."/>
            <person name="Young P.W."/>
            <person name="Sanders I.R."/>
            <person name="Henrissat B."/>
            <person name="Rensing S.A."/>
            <person name="Grigoriev I.V."/>
            <person name="Corradi N."/>
            <person name="Roux C."/>
            <person name="Martin F."/>
        </authorList>
    </citation>
    <scope>NUCLEOTIDE SEQUENCE [LARGE SCALE GENOMIC DNA]</scope>
    <source>
        <strain evidence="2 3">DAOM 197198</strain>
    </source>
</reference>
<accession>A0A2P4PIW5</accession>
<keyword evidence="1" id="KW-0175">Coiled coil</keyword>
<proteinExistence type="predicted"/>
<dbReference type="VEuPathDB" id="FungiDB:RhiirFUN_016203"/>
<reference evidence="2 3" key="2">
    <citation type="journal article" date="2018" name="New Phytol.">
        <title>High intraspecific genome diversity in the model arbuscular mycorrhizal symbiont Rhizophagus irregularis.</title>
        <authorList>
            <person name="Chen E.C.H."/>
            <person name="Morin E."/>
            <person name="Beaudet D."/>
            <person name="Noel J."/>
            <person name="Yildirir G."/>
            <person name="Ndikumana S."/>
            <person name="Charron P."/>
            <person name="St-Onge C."/>
            <person name="Giorgi J."/>
            <person name="Kruger M."/>
            <person name="Marton T."/>
            <person name="Ropars J."/>
            <person name="Grigoriev I.V."/>
            <person name="Hainaut M."/>
            <person name="Henrissat B."/>
            <person name="Roux C."/>
            <person name="Martin F."/>
            <person name="Corradi N."/>
        </authorList>
    </citation>
    <scope>NUCLEOTIDE SEQUENCE [LARGE SCALE GENOMIC DNA]</scope>
    <source>
        <strain evidence="2 3">DAOM 197198</strain>
    </source>
</reference>
<protein>
    <submittedName>
        <fullName evidence="2">Uncharacterized protein</fullName>
    </submittedName>
</protein>
<name>A0A2P4PIW5_RHIID</name>
<dbReference type="EMBL" id="AUPC02000217">
    <property type="protein sequence ID" value="POG65324.1"/>
    <property type="molecule type" value="Genomic_DNA"/>
</dbReference>
<evidence type="ECO:0000256" key="1">
    <source>
        <dbReference type="SAM" id="Coils"/>
    </source>
</evidence>
<evidence type="ECO:0000313" key="2">
    <source>
        <dbReference type="EMBL" id="POG65324.1"/>
    </source>
</evidence>